<keyword evidence="5" id="KW-1185">Reference proteome</keyword>
<dbReference type="GO" id="GO:0006364">
    <property type="term" value="P:rRNA processing"/>
    <property type="evidence" value="ECO:0007669"/>
    <property type="project" value="TreeGrafter"/>
</dbReference>
<dbReference type="GO" id="GO:0005737">
    <property type="term" value="C:cytoplasm"/>
    <property type="evidence" value="ECO:0007669"/>
    <property type="project" value="TreeGrafter"/>
</dbReference>
<evidence type="ECO:0000256" key="2">
    <source>
        <dbReference type="SAM" id="MobiDB-lite"/>
    </source>
</evidence>
<dbReference type="Pfam" id="PF05291">
    <property type="entry name" value="Bystin"/>
    <property type="match status" value="1"/>
</dbReference>
<evidence type="ECO:0000313" key="5">
    <source>
        <dbReference type="Proteomes" id="UP000253551"/>
    </source>
</evidence>
<gene>
    <name evidence="4" type="ORF">CU098_000565</name>
</gene>
<dbReference type="InterPro" id="IPR007955">
    <property type="entry name" value="Bystin"/>
</dbReference>
<sequence>EDMLVNAAKKLSTTHQNVTGDILEIVFDEDSKEKALFKALAKEEDINMHQSSNLLKSTTPLIELSQMLEMKKFKMLQNGTEDVPISASNPKVADMYKRLGGFLSRYKSGRLPRSFKIIPMLKNWDEIILLTNPQSWTPQAMYEASKIFMSIHRAHLQEFIQYVLLPYTRKRIAKNNDYHLEYPLFLALQVVLLKSRAFTLGCLLPLCQSDEFTWMEASVLGCITALHTKLKPAPILWSLMTLPFSIPTTLFILVALERKKKLPLSFYSPLAHYFIRAGEVARQLPFIWYQTAYAFVKYCGNELNKNQLSELMKIIRSRKGQHIDMALLLQESLMTYLPSHKPEDFDSLSDVEEDGLKVFNEEILSDSDIESSDESDIDDDNYVADNDDGDDSEDDDDFTINHAIESEGHGDVMMLD</sequence>
<dbReference type="PANTHER" id="PTHR12821:SF0">
    <property type="entry name" value="BYSTIN"/>
    <property type="match status" value="1"/>
</dbReference>
<evidence type="ECO:0008006" key="6">
    <source>
        <dbReference type="Google" id="ProtNLM"/>
    </source>
</evidence>
<evidence type="ECO:0000256" key="3">
    <source>
        <dbReference type="SAM" id="Phobius"/>
    </source>
</evidence>
<feature type="transmembrane region" description="Helical" evidence="3">
    <location>
        <begin position="235"/>
        <end position="256"/>
    </location>
</feature>
<dbReference type="GO" id="GO:0030688">
    <property type="term" value="C:preribosome, small subunit precursor"/>
    <property type="evidence" value="ECO:0007669"/>
    <property type="project" value="TreeGrafter"/>
</dbReference>
<evidence type="ECO:0000313" key="4">
    <source>
        <dbReference type="EMBL" id="RCH81766.1"/>
    </source>
</evidence>
<dbReference type="STRING" id="4846.A0A367IVW9"/>
<protein>
    <recommendedName>
        <fullName evidence="6">Bystin</fullName>
    </recommendedName>
</protein>
<keyword evidence="3" id="KW-1133">Transmembrane helix</keyword>
<dbReference type="Proteomes" id="UP000253551">
    <property type="component" value="Unassembled WGS sequence"/>
</dbReference>
<evidence type="ECO:0000256" key="1">
    <source>
        <dbReference type="ARBA" id="ARBA00007114"/>
    </source>
</evidence>
<feature type="non-terminal residue" evidence="4">
    <location>
        <position position="1"/>
    </location>
</feature>
<keyword evidence="3" id="KW-0472">Membrane</keyword>
<dbReference type="PANTHER" id="PTHR12821">
    <property type="entry name" value="BYSTIN"/>
    <property type="match status" value="1"/>
</dbReference>
<accession>A0A367IVW9</accession>
<organism evidence="4 5">
    <name type="scientific">Rhizopus stolonifer</name>
    <name type="common">Rhizopus nigricans</name>
    <dbReference type="NCBI Taxonomy" id="4846"/>
    <lineage>
        <taxon>Eukaryota</taxon>
        <taxon>Fungi</taxon>
        <taxon>Fungi incertae sedis</taxon>
        <taxon>Mucoromycota</taxon>
        <taxon>Mucoromycotina</taxon>
        <taxon>Mucoromycetes</taxon>
        <taxon>Mucorales</taxon>
        <taxon>Mucorineae</taxon>
        <taxon>Rhizopodaceae</taxon>
        <taxon>Rhizopus</taxon>
    </lineage>
</organism>
<comment type="caution">
    <text evidence="4">The sequence shown here is derived from an EMBL/GenBank/DDBJ whole genome shotgun (WGS) entry which is preliminary data.</text>
</comment>
<reference evidence="4 5" key="1">
    <citation type="journal article" date="2018" name="G3 (Bethesda)">
        <title>Phylogenetic and Phylogenomic Definition of Rhizopus Species.</title>
        <authorList>
            <person name="Gryganskyi A.P."/>
            <person name="Golan J."/>
            <person name="Dolatabadi S."/>
            <person name="Mondo S."/>
            <person name="Robb S."/>
            <person name="Idnurm A."/>
            <person name="Muszewska A."/>
            <person name="Steczkiewicz K."/>
            <person name="Masonjones S."/>
            <person name="Liao H.L."/>
            <person name="Gajdeczka M.T."/>
            <person name="Anike F."/>
            <person name="Vuek A."/>
            <person name="Anishchenko I.M."/>
            <person name="Voigt K."/>
            <person name="de Hoog G.S."/>
            <person name="Smith M.E."/>
            <person name="Heitman J."/>
            <person name="Vilgalys R."/>
            <person name="Stajich J.E."/>
        </authorList>
    </citation>
    <scope>NUCLEOTIDE SEQUENCE [LARGE SCALE GENOMIC DNA]</scope>
    <source>
        <strain evidence="4 5">LSU 92-RS-03</strain>
    </source>
</reference>
<comment type="similarity">
    <text evidence="1">Belongs to the bystin family.</text>
</comment>
<dbReference type="GO" id="GO:0005730">
    <property type="term" value="C:nucleolus"/>
    <property type="evidence" value="ECO:0007669"/>
    <property type="project" value="TreeGrafter"/>
</dbReference>
<feature type="region of interest" description="Disordered" evidence="2">
    <location>
        <begin position="367"/>
        <end position="398"/>
    </location>
</feature>
<dbReference type="OrthoDB" id="2247655at2759"/>
<name>A0A367IVW9_RHIST</name>
<dbReference type="GO" id="GO:0030515">
    <property type="term" value="F:snoRNA binding"/>
    <property type="evidence" value="ECO:0007669"/>
    <property type="project" value="TreeGrafter"/>
</dbReference>
<dbReference type="AlphaFoldDB" id="A0A367IVW9"/>
<keyword evidence="3" id="KW-0812">Transmembrane</keyword>
<dbReference type="EMBL" id="PJQM01005374">
    <property type="protein sequence ID" value="RCH81766.1"/>
    <property type="molecule type" value="Genomic_DNA"/>
</dbReference>
<proteinExistence type="inferred from homology"/>